<sequence length="69" mass="8086">MASDILDFFLERKERVRNCSNGIVTFCKGIHHLRMRVVYYSKCIKTFCKGRLIQLKNFGKNRDGLEEAS</sequence>
<dbReference type="EMBL" id="JAJJMA010008461">
    <property type="protein sequence ID" value="MCL7022143.1"/>
    <property type="molecule type" value="Genomic_DNA"/>
</dbReference>
<accession>A0AA41V241</accession>
<dbReference type="Proteomes" id="UP001177140">
    <property type="component" value="Unassembled WGS sequence"/>
</dbReference>
<keyword evidence="2" id="KW-1185">Reference proteome</keyword>
<gene>
    <name evidence="1" type="ORF">MKW94_008034</name>
</gene>
<protein>
    <submittedName>
        <fullName evidence="1">Uncharacterized protein</fullName>
    </submittedName>
</protein>
<organism evidence="1 2">
    <name type="scientific">Papaver nudicaule</name>
    <name type="common">Iceland poppy</name>
    <dbReference type="NCBI Taxonomy" id="74823"/>
    <lineage>
        <taxon>Eukaryota</taxon>
        <taxon>Viridiplantae</taxon>
        <taxon>Streptophyta</taxon>
        <taxon>Embryophyta</taxon>
        <taxon>Tracheophyta</taxon>
        <taxon>Spermatophyta</taxon>
        <taxon>Magnoliopsida</taxon>
        <taxon>Ranunculales</taxon>
        <taxon>Papaveraceae</taxon>
        <taxon>Papaveroideae</taxon>
        <taxon>Papaver</taxon>
    </lineage>
</organism>
<comment type="caution">
    <text evidence="1">The sequence shown here is derived from an EMBL/GenBank/DDBJ whole genome shotgun (WGS) entry which is preliminary data.</text>
</comment>
<name>A0AA41V241_PAPNU</name>
<evidence type="ECO:0000313" key="1">
    <source>
        <dbReference type="EMBL" id="MCL7022143.1"/>
    </source>
</evidence>
<proteinExistence type="predicted"/>
<dbReference type="AlphaFoldDB" id="A0AA41V241"/>
<reference evidence="1" key="1">
    <citation type="submission" date="2022-03" db="EMBL/GenBank/DDBJ databases">
        <title>A functionally conserved STORR gene fusion in Papaver species that diverged 16.8 million years ago.</title>
        <authorList>
            <person name="Catania T."/>
        </authorList>
    </citation>
    <scope>NUCLEOTIDE SEQUENCE</scope>
    <source>
        <strain evidence="1">S-191538</strain>
    </source>
</reference>
<evidence type="ECO:0000313" key="2">
    <source>
        <dbReference type="Proteomes" id="UP001177140"/>
    </source>
</evidence>